<protein>
    <submittedName>
        <fullName evidence="15">Uncharacterized protein</fullName>
    </submittedName>
</protein>
<evidence type="ECO:0000256" key="7">
    <source>
        <dbReference type="ARBA" id="ARBA00022792"/>
    </source>
</evidence>
<reference evidence="15" key="1">
    <citation type="submission" date="2020-10" db="EMBL/GenBank/DDBJ databases">
        <authorList>
            <person name="Kikuchi T."/>
        </authorList>
    </citation>
    <scope>NUCLEOTIDE SEQUENCE</scope>
    <source>
        <strain evidence="15">NKZ352</strain>
    </source>
</reference>
<dbReference type="GO" id="GO:0005886">
    <property type="term" value="C:plasma membrane"/>
    <property type="evidence" value="ECO:0007669"/>
    <property type="project" value="TreeGrafter"/>
</dbReference>
<dbReference type="GO" id="GO:0005743">
    <property type="term" value="C:mitochondrial inner membrane"/>
    <property type="evidence" value="ECO:0007669"/>
    <property type="project" value="UniProtKB-SubCell"/>
</dbReference>
<evidence type="ECO:0000256" key="6">
    <source>
        <dbReference type="ARBA" id="ARBA00022692"/>
    </source>
</evidence>
<evidence type="ECO:0000313" key="15">
    <source>
        <dbReference type="EMBL" id="CAD6192217.1"/>
    </source>
</evidence>
<dbReference type="Gene3D" id="1.10.600.10">
    <property type="entry name" value="Farnesyl Diphosphate Synthase"/>
    <property type="match status" value="1"/>
</dbReference>
<keyword evidence="10" id="KW-0496">Mitochondrion</keyword>
<accession>A0A8S1H9Z9</accession>
<keyword evidence="7" id="KW-0999">Mitochondrion inner membrane</keyword>
<comment type="similarity">
    <text evidence="4">Belongs to the membrane magnesium transporter (TC 1.A.67) family.</text>
</comment>
<evidence type="ECO:0000256" key="2">
    <source>
        <dbReference type="ARBA" id="ARBA00004477"/>
    </source>
</evidence>
<dbReference type="InterPro" id="IPR002060">
    <property type="entry name" value="Squ/phyt_synthse"/>
</dbReference>
<dbReference type="SUPFAM" id="SSF48576">
    <property type="entry name" value="Terpenoid synthases"/>
    <property type="match status" value="1"/>
</dbReference>
<dbReference type="Proteomes" id="UP000835052">
    <property type="component" value="Unassembled WGS sequence"/>
</dbReference>
<dbReference type="OrthoDB" id="270318at2759"/>
<proteinExistence type="inferred from homology"/>
<evidence type="ECO:0000313" key="16">
    <source>
        <dbReference type="Proteomes" id="UP000835052"/>
    </source>
</evidence>
<keyword evidence="11 14" id="KW-0472">Membrane</keyword>
<organism evidence="15 16">
    <name type="scientific">Caenorhabditis auriculariae</name>
    <dbReference type="NCBI Taxonomy" id="2777116"/>
    <lineage>
        <taxon>Eukaryota</taxon>
        <taxon>Metazoa</taxon>
        <taxon>Ecdysozoa</taxon>
        <taxon>Nematoda</taxon>
        <taxon>Chromadorea</taxon>
        <taxon>Rhabditida</taxon>
        <taxon>Rhabditina</taxon>
        <taxon>Rhabditomorpha</taxon>
        <taxon>Rhabditoidea</taxon>
        <taxon>Rhabditidae</taxon>
        <taxon>Peloderinae</taxon>
        <taxon>Caenorhabditis</taxon>
    </lineage>
</organism>
<gene>
    <name evidence="15" type="ORF">CAUJ_LOCUS8136</name>
</gene>
<feature type="transmembrane region" description="Helical" evidence="14">
    <location>
        <begin position="5"/>
        <end position="25"/>
    </location>
</feature>
<dbReference type="InterPro" id="IPR008949">
    <property type="entry name" value="Isoprenoid_synthase_dom_sf"/>
</dbReference>
<evidence type="ECO:0000256" key="4">
    <source>
        <dbReference type="ARBA" id="ARBA00006109"/>
    </source>
</evidence>
<dbReference type="GO" id="GO:0072546">
    <property type="term" value="C:EMC complex"/>
    <property type="evidence" value="ECO:0007669"/>
    <property type="project" value="TreeGrafter"/>
</dbReference>
<feature type="transmembrane region" description="Helical" evidence="14">
    <location>
        <begin position="45"/>
        <end position="65"/>
    </location>
</feature>
<evidence type="ECO:0000256" key="11">
    <source>
        <dbReference type="ARBA" id="ARBA00023136"/>
    </source>
</evidence>
<evidence type="ECO:0000256" key="1">
    <source>
        <dbReference type="ARBA" id="ARBA00004273"/>
    </source>
</evidence>
<comment type="subcellular location">
    <subcellularLocation>
        <location evidence="3">Early endosome membrane</location>
        <topology evidence="3">Multi-pass membrane protein</topology>
    </subcellularLocation>
    <subcellularLocation>
        <location evidence="2">Endoplasmic reticulum membrane</location>
        <topology evidence="2">Multi-pass membrane protein</topology>
    </subcellularLocation>
    <subcellularLocation>
        <location evidence="1">Mitochondrion inner membrane</location>
    </subcellularLocation>
</comment>
<dbReference type="GO" id="GO:0031901">
    <property type="term" value="C:early endosome membrane"/>
    <property type="evidence" value="ECO:0007669"/>
    <property type="project" value="UniProtKB-SubCell"/>
</dbReference>
<evidence type="ECO:0000256" key="10">
    <source>
        <dbReference type="ARBA" id="ARBA00023128"/>
    </source>
</evidence>
<comment type="caution">
    <text evidence="15">The sequence shown here is derived from an EMBL/GenBank/DDBJ whole genome shotgun (WGS) entry which is preliminary data.</text>
</comment>
<feature type="region of interest" description="Disordered" evidence="13">
    <location>
        <begin position="116"/>
        <end position="141"/>
    </location>
</feature>
<evidence type="ECO:0000256" key="13">
    <source>
        <dbReference type="SAM" id="MobiDB-lite"/>
    </source>
</evidence>
<evidence type="ECO:0000256" key="9">
    <source>
        <dbReference type="ARBA" id="ARBA00022989"/>
    </source>
</evidence>
<evidence type="ECO:0000256" key="5">
    <source>
        <dbReference type="ARBA" id="ARBA00011276"/>
    </source>
</evidence>
<evidence type="ECO:0000256" key="3">
    <source>
        <dbReference type="ARBA" id="ARBA00004520"/>
    </source>
</evidence>
<dbReference type="PANTHER" id="PTHR21181">
    <property type="match status" value="1"/>
</dbReference>
<comment type="subunit">
    <text evidence="5">Component of the ER membrane protein complex (EMC).</text>
</comment>
<evidence type="ECO:0000256" key="12">
    <source>
        <dbReference type="ARBA" id="ARBA00038273"/>
    </source>
</evidence>
<dbReference type="AlphaFoldDB" id="A0A8S1H9Z9"/>
<keyword evidence="16" id="KW-1185">Reference proteome</keyword>
<evidence type="ECO:0000256" key="14">
    <source>
        <dbReference type="SAM" id="Phobius"/>
    </source>
</evidence>
<dbReference type="GO" id="GO:0022890">
    <property type="term" value="F:inorganic cation transmembrane transporter activity"/>
    <property type="evidence" value="ECO:0007669"/>
    <property type="project" value="TreeGrafter"/>
</dbReference>
<keyword evidence="9 14" id="KW-1133">Transmembrane helix</keyword>
<feature type="compositionally biased region" description="Polar residues" evidence="13">
    <location>
        <begin position="116"/>
        <end position="137"/>
    </location>
</feature>
<sequence>MTKNIYGIITIAALVSLIHCAYSAAQHRFYLRLTEQPFVTLPTDVIVQTLLSLAALIYGAAYIAGSFQYIKKDQHHDRTCDEALNCPSFITFEHRAKAMSPGFYVLNNLRQERNSRTISTGAASSTEGVESKTSPFSENLPKPDFSQLPGARIPKSAAQKTRVLEISQAQADEAFKNCLELVRTRDVDSYMSILMMPKKVQPELIALHAFNVELAMVRDKVDARKGDTTGMYRLQFWRDAISSIYAQSNLPVPRQPVAISLCAFAPNARHQLLQKLVETRQSTIGDRPFTTTKALTDYGRYTTGSLLTLQLEALARHLKIEALPHLDHVCADLGAAFGVANLIRSTLPLLSRGVVLLPSDLMSLHGVTADSIYNKKKPQETKALIKDLVKVADSYLSSARGKTRTVPTALRPALSGVAASTDHILRVLKKKDFDVYSPHLQRRNPLILWRLLARKLTGTF</sequence>
<keyword evidence="8" id="KW-0256">Endoplasmic reticulum</keyword>
<dbReference type="Pfam" id="PF00494">
    <property type="entry name" value="SQS_PSY"/>
    <property type="match status" value="1"/>
</dbReference>
<dbReference type="InterPro" id="IPR018937">
    <property type="entry name" value="MMgT"/>
</dbReference>
<dbReference type="GO" id="GO:0005794">
    <property type="term" value="C:Golgi apparatus"/>
    <property type="evidence" value="ECO:0007669"/>
    <property type="project" value="TreeGrafter"/>
</dbReference>
<dbReference type="EMBL" id="CAJGYM010000026">
    <property type="protein sequence ID" value="CAD6192217.1"/>
    <property type="molecule type" value="Genomic_DNA"/>
</dbReference>
<name>A0A8S1H9Z9_9PELO</name>
<dbReference type="PANTHER" id="PTHR21181:SF7">
    <property type="entry name" value="ER MEMBRANE PROTEIN COMPLEX SUBUNIT 5"/>
    <property type="match status" value="1"/>
</dbReference>
<evidence type="ECO:0000256" key="8">
    <source>
        <dbReference type="ARBA" id="ARBA00022824"/>
    </source>
</evidence>
<comment type="similarity">
    <text evidence="12">Belongs to the NDUFAF6 family.</text>
</comment>
<dbReference type="Pfam" id="PF10270">
    <property type="entry name" value="MMgT"/>
    <property type="match status" value="1"/>
</dbReference>
<keyword evidence="6 14" id="KW-0812">Transmembrane</keyword>